<reference evidence="1 2" key="1">
    <citation type="submission" date="2016-06" db="EMBL/GenBank/DDBJ databases">
        <title>Draft genome of Moraxella lacunata CCUG 57757A.</title>
        <authorList>
            <person name="Salva-Serra F."/>
            <person name="Engstrom-Jakobsson H."/>
            <person name="Thorell K."/>
            <person name="Gonzales-Siles L."/>
            <person name="Karlsson R."/>
            <person name="Boulund F."/>
            <person name="Engstrand L."/>
            <person name="Kristiansson E."/>
            <person name="Moore E."/>
        </authorList>
    </citation>
    <scope>NUCLEOTIDE SEQUENCE [LARGE SCALE GENOMIC DNA]</scope>
    <source>
        <strain evidence="1 2">CCUG 57757A</strain>
    </source>
</reference>
<dbReference type="Proteomes" id="UP000092607">
    <property type="component" value="Unassembled WGS sequence"/>
</dbReference>
<dbReference type="RefSeq" id="WP_065256148.1">
    <property type="nucleotide sequence ID" value="NZ_LZDR01000062.1"/>
</dbReference>
<dbReference type="OrthoDB" id="7360086at2"/>
<accession>A0A1B8Q858</accession>
<evidence type="ECO:0000313" key="2">
    <source>
        <dbReference type="Proteomes" id="UP000092607"/>
    </source>
</evidence>
<organism evidence="1 2">
    <name type="scientific">Moraxella lacunata</name>
    <dbReference type="NCBI Taxonomy" id="477"/>
    <lineage>
        <taxon>Bacteria</taxon>
        <taxon>Pseudomonadati</taxon>
        <taxon>Pseudomonadota</taxon>
        <taxon>Gammaproteobacteria</taxon>
        <taxon>Moraxellales</taxon>
        <taxon>Moraxellaceae</taxon>
        <taxon>Moraxella</taxon>
    </lineage>
</organism>
<comment type="caution">
    <text evidence="1">The sequence shown here is derived from an EMBL/GenBank/DDBJ whole genome shotgun (WGS) entry which is preliminary data.</text>
</comment>
<gene>
    <name evidence="1" type="ORF">A9309_01135</name>
</gene>
<dbReference type="AlphaFoldDB" id="A0A1B8Q858"/>
<evidence type="ECO:0000313" key="1">
    <source>
        <dbReference type="EMBL" id="OBX67242.1"/>
    </source>
</evidence>
<evidence type="ECO:0008006" key="3">
    <source>
        <dbReference type="Google" id="ProtNLM"/>
    </source>
</evidence>
<dbReference type="EMBL" id="LZMS01000002">
    <property type="protein sequence ID" value="OBX67242.1"/>
    <property type="molecule type" value="Genomic_DNA"/>
</dbReference>
<dbReference type="InterPro" id="IPR009363">
    <property type="entry name" value="Phage_Mu_Gp16"/>
</dbReference>
<name>A0A1B8Q858_MORLA</name>
<proteinExistence type="predicted"/>
<protein>
    <recommendedName>
        <fullName evidence="3">Mu-like prophage protein gp16</fullName>
    </recommendedName>
</protein>
<sequence>MTTKEKRTLIAKIHIAKKELALDDETYRDVLERVTGKTSCKEMNLNELKAVVMDLKRLGFTPKQTAKTQTDHGRRPTTTADKQPLLDKIEAILTDRGLHWHYAHGIAKKMFGKELVTWLTTEQMYKVVQALLVYQKRHANSQTADK</sequence>
<dbReference type="Pfam" id="PF06252">
    <property type="entry name" value="GemA"/>
    <property type="match status" value="1"/>
</dbReference>